<keyword evidence="1" id="KW-0808">Transferase</keyword>
<accession>A0ABZ1CD91</accession>
<organism evidence="1 2">
    <name type="scientific">Actomonas aquatica</name>
    <dbReference type="NCBI Taxonomy" id="2866162"/>
    <lineage>
        <taxon>Bacteria</taxon>
        <taxon>Pseudomonadati</taxon>
        <taxon>Verrucomicrobiota</taxon>
        <taxon>Opitutia</taxon>
        <taxon>Opitutales</taxon>
        <taxon>Opitutaceae</taxon>
        <taxon>Actomonas</taxon>
    </lineage>
</organism>
<protein>
    <submittedName>
        <fullName evidence="1">Nucleoside monophosphate kinase</fullName>
    </submittedName>
</protein>
<keyword evidence="2" id="KW-1185">Reference proteome</keyword>
<proteinExistence type="predicted"/>
<dbReference type="RefSeq" id="WP_221029663.1">
    <property type="nucleotide sequence ID" value="NZ_CP139781.1"/>
</dbReference>
<evidence type="ECO:0000313" key="2">
    <source>
        <dbReference type="Proteomes" id="UP000738431"/>
    </source>
</evidence>
<dbReference type="Pfam" id="PF00406">
    <property type="entry name" value="ADK"/>
    <property type="match status" value="1"/>
</dbReference>
<gene>
    <name evidence="1" type="ORF">K1X11_009550</name>
</gene>
<dbReference type="EMBL" id="CP139781">
    <property type="protein sequence ID" value="WRQ89653.1"/>
    <property type="molecule type" value="Genomic_DNA"/>
</dbReference>
<dbReference type="GO" id="GO:0016301">
    <property type="term" value="F:kinase activity"/>
    <property type="evidence" value="ECO:0007669"/>
    <property type="project" value="UniProtKB-KW"/>
</dbReference>
<keyword evidence="1" id="KW-0418">Kinase</keyword>
<dbReference type="Gene3D" id="3.40.50.300">
    <property type="entry name" value="P-loop containing nucleotide triphosphate hydrolases"/>
    <property type="match status" value="1"/>
</dbReference>
<dbReference type="Proteomes" id="UP000738431">
    <property type="component" value="Chromosome"/>
</dbReference>
<sequence length="140" mass="15486">MPAKAKVLILGSISSALAERSRSLNFEHVSSVEMIRQEISRRTPAGQAAERALEKGLPIPDQVIFGVMRRWFWARKPDAGFVLTDFPATLLQAKVFDEWFESRGMSLSACAVGDAADSVVVDHYRTQGYDVFVADQLLAV</sequence>
<dbReference type="SUPFAM" id="SSF52540">
    <property type="entry name" value="P-loop containing nucleoside triphosphate hydrolases"/>
    <property type="match status" value="1"/>
</dbReference>
<name>A0ABZ1CD91_9BACT</name>
<dbReference type="InterPro" id="IPR027417">
    <property type="entry name" value="P-loop_NTPase"/>
</dbReference>
<reference evidence="1 2" key="1">
    <citation type="submission" date="2023-12" db="EMBL/GenBank/DDBJ databases">
        <title>Description of an unclassified Opitutus bacterium of Verrucomicrobiota.</title>
        <authorList>
            <person name="Zhang D.-F."/>
        </authorList>
    </citation>
    <scope>NUCLEOTIDE SEQUENCE [LARGE SCALE GENOMIC DNA]</scope>
    <source>
        <strain evidence="1 2">WL0086</strain>
    </source>
</reference>
<evidence type="ECO:0000313" key="1">
    <source>
        <dbReference type="EMBL" id="WRQ89653.1"/>
    </source>
</evidence>